<sequence length="136" mass="15311">MKASNFIFFCFVLLIGCQSNLKVISAKRKIMYSNVTMEKPHVKFIVTMEANETISIDSAQIIDNNTCYKINPVSTISEKTALQKRYTVELLFKGNEDTVINCNSTKNGKLSLFYSTSNAQKVIEISSFMNLSEGDK</sequence>
<keyword evidence="2" id="KW-1185">Reference proteome</keyword>
<evidence type="ECO:0008006" key="3">
    <source>
        <dbReference type="Google" id="ProtNLM"/>
    </source>
</evidence>
<evidence type="ECO:0000313" key="1">
    <source>
        <dbReference type="EMBL" id="TCP23930.1"/>
    </source>
</evidence>
<reference evidence="1 2" key="1">
    <citation type="submission" date="2019-03" db="EMBL/GenBank/DDBJ databases">
        <title>Genomic Encyclopedia of Type Strains, Phase IV (KMG-IV): sequencing the most valuable type-strain genomes for metagenomic binning, comparative biology and taxonomic classification.</title>
        <authorList>
            <person name="Goeker M."/>
        </authorList>
    </citation>
    <scope>NUCLEOTIDE SEQUENCE [LARGE SCALE GENOMIC DNA]</scope>
    <source>
        <strain evidence="1 2">DSM 14836</strain>
    </source>
</reference>
<protein>
    <recommendedName>
        <fullName evidence="3">Lipoprotein</fullName>
    </recommendedName>
</protein>
<dbReference type="PROSITE" id="PS51257">
    <property type="entry name" value="PROKAR_LIPOPROTEIN"/>
    <property type="match status" value="1"/>
</dbReference>
<name>A0A4R2NQ62_9FLAO</name>
<dbReference type="AlphaFoldDB" id="A0A4R2NQ62"/>
<comment type="caution">
    <text evidence="1">The sequence shown here is derived from an EMBL/GenBank/DDBJ whole genome shotgun (WGS) entry which is preliminary data.</text>
</comment>
<proteinExistence type="predicted"/>
<evidence type="ECO:0000313" key="2">
    <source>
        <dbReference type="Proteomes" id="UP000294564"/>
    </source>
</evidence>
<dbReference type="EMBL" id="SLXM01000007">
    <property type="protein sequence ID" value="TCP23930.1"/>
    <property type="molecule type" value="Genomic_DNA"/>
</dbReference>
<organism evidence="1 2">
    <name type="scientific">Tenacibaculum skagerrakense</name>
    <dbReference type="NCBI Taxonomy" id="186571"/>
    <lineage>
        <taxon>Bacteria</taxon>
        <taxon>Pseudomonadati</taxon>
        <taxon>Bacteroidota</taxon>
        <taxon>Flavobacteriia</taxon>
        <taxon>Flavobacteriales</taxon>
        <taxon>Flavobacteriaceae</taxon>
        <taxon>Tenacibaculum</taxon>
    </lineage>
</organism>
<dbReference type="Proteomes" id="UP000294564">
    <property type="component" value="Unassembled WGS sequence"/>
</dbReference>
<gene>
    <name evidence="1" type="ORF">EV195_10795</name>
</gene>
<accession>A0A4R2NQ62</accession>